<evidence type="ECO:0000313" key="2">
    <source>
        <dbReference type="Proteomes" id="UP000275408"/>
    </source>
</evidence>
<sequence length="68" mass="7700">MKLHHYTNTTTRSFYCYEKPRVSSSIAGRVTTSLIVLGIIPGSGVSFDNESYWDQLKTVDNIIIDVFI</sequence>
<name>A0A3M6UAZ3_POCDA</name>
<evidence type="ECO:0000313" key="1">
    <source>
        <dbReference type="EMBL" id="RMX50709.1"/>
    </source>
</evidence>
<reference evidence="1 2" key="1">
    <citation type="journal article" date="2018" name="Sci. Rep.">
        <title>Comparative analysis of the Pocillopora damicornis genome highlights role of immune system in coral evolution.</title>
        <authorList>
            <person name="Cunning R."/>
            <person name="Bay R.A."/>
            <person name="Gillette P."/>
            <person name="Baker A.C."/>
            <person name="Traylor-Knowles N."/>
        </authorList>
    </citation>
    <scope>NUCLEOTIDE SEQUENCE [LARGE SCALE GENOMIC DNA]</scope>
    <source>
        <strain evidence="1">RSMAS</strain>
        <tissue evidence="1">Whole animal</tissue>
    </source>
</reference>
<keyword evidence="2" id="KW-1185">Reference proteome</keyword>
<dbReference type="AlphaFoldDB" id="A0A3M6UAZ3"/>
<comment type="caution">
    <text evidence="1">The sequence shown here is derived from an EMBL/GenBank/DDBJ whole genome shotgun (WGS) entry which is preliminary data.</text>
</comment>
<organism evidence="1 2">
    <name type="scientific">Pocillopora damicornis</name>
    <name type="common">Cauliflower coral</name>
    <name type="synonym">Millepora damicornis</name>
    <dbReference type="NCBI Taxonomy" id="46731"/>
    <lineage>
        <taxon>Eukaryota</taxon>
        <taxon>Metazoa</taxon>
        <taxon>Cnidaria</taxon>
        <taxon>Anthozoa</taxon>
        <taxon>Hexacorallia</taxon>
        <taxon>Scleractinia</taxon>
        <taxon>Astrocoeniina</taxon>
        <taxon>Pocilloporidae</taxon>
        <taxon>Pocillopora</taxon>
    </lineage>
</organism>
<dbReference type="Proteomes" id="UP000275408">
    <property type="component" value="Unassembled WGS sequence"/>
</dbReference>
<protein>
    <submittedName>
        <fullName evidence="1">Uncharacterized protein</fullName>
    </submittedName>
</protein>
<accession>A0A3M6UAZ3</accession>
<feature type="non-terminal residue" evidence="1">
    <location>
        <position position="68"/>
    </location>
</feature>
<proteinExistence type="predicted"/>
<dbReference type="EMBL" id="RCHS01001908">
    <property type="protein sequence ID" value="RMX50709.1"/>
    <property type="molecule type" value="Genomic_DNA"/>
</dbReference>
<gene>
    <name evidence="1" type="ORF">pdam_00013230</name>
</gene>